<organism evidence="2 3">
    <name type="scientific">Colletotrichum incanum</name>
    <name type="common">Soybean anthracnose fungus</name>
    <dbReference type="NCBI Taxonomy" id="1573173"/>
    <lineage>
        <taxon>Eukaryota</taxon>
        <taxon>Fungi</taxon>
        <taxon>Dikarya</taxon>
        <taxon>Ascomycota</taxon>
        <taxon>Pezizomycotina</taxon>
        <taxon>Sordariomycetes</taxon>
        <taxon>Hypocreomycetidae</taxon>
        <taxon>Glomerellales</taxon>
        <taxon>Glomerellaceae</taxon>
        <taxon>Colletotrichum</taxon>
        <taxon>Colletotrichum spaethianum species complex</taxon>
    </lineage>
</organism>
<protein>
    <submittedName>
        <fullName evidence="2">Uncharacterized protein</fullName>
    </submittedName>
</protein>
<comment type="caution">
    <text evidence="2">The sequence shown here is derived from an EMBL/GenBank/DDBJ whole genome shotgun (WGS) entry which is preliminary data.</text>
</comment>
<sequence>LLPSFSTRIIHNAVLPTHASSSLLYTHNPTYSWSTDSSILDPISSLRTTRRRLSSYITFRPLSPWHVTSTNTTFFSSCLHLASSLSLVVPSHILHSLQLGSTPEPLLVLFHSPARFPAHHFGDSLRSDSCACLTLLPPPPPTASLPLINRVPRLLHVPSRLCTSRIASSIAIQQPPPPPRIFTAVTSGFDYFYALADYAPRLEDVGRVNQDATGAPHSHRGTASAKTPRRRQYHPTLHKSRYLQLLYPT</sequence>
<dbReference type="EMBL" id="LFIW01000420">
    <property type="protein sequence ID" value="KZL86426.1"/>
    <property type="molecule type" value="Genomic_DNA"/>
</dbReference>
<reference evidence="2 3" key="1">
    <citation type="submission" date="2015-06" db="EMBL/GenBank/DDBJ databases">
        <title>Survival trade-offs in plant roots during colonization by closely related pathogenic and mutualistic fungi.</title>
        <authorList>
            <person name="Hacquard S."/>
            <person name="Kracher B."/>
            <person name="Hiruma K."/>
            <person name="Weinman A."/>
            <person name="Muench P."/>
            <person name="Garrido Oter R."/>
            <person name="Ver Loren van Themaat E."/>
            <person name="Dallerey J.-F."/>
            <person name="Damm U."/>
            <person name="Henrissat B."/>
            <person name="Lespinet O."/>
            <person name="Thon M."/>
            <person name="Kemen E."/>
            <person name="McHardy A.C."/>
            <person name="Schulze-Lefert P."/>
            <person name="O'Connell R.J."/>
        </authorList>
    </citation>
    <scope>NUCLEOTIDE SEQUENCE [LARGE SCALE GENOMIC DNA]</scope>
    <source>
        <strain evidence="2 3">MAFF 238704</strain>
    </source>
</reference>
<proteinExistence type="predicted"/>
<evidence type="ECO:0000256" key="1">
    <source>
        <dbReference type="SAM" id="MobiDB-lite"/>
    </source>
</evidence>
<dbReference type="Proteomes" id="UP000076584">
    <property type="component" value="Unassembled WGS sequence"/>
</dbReference>
<accession>A0A161WYT7</accession>
<name>A0A161WYT7_COLIC</name>
<feature type="region of interest" description="Disordered" evidence="1">
    <location>
        <begin position="209"/>
        <end position="234"/>
    </location>
</feature>
<gene>
    <name evidence="2" type="ORF">CI238_02656</name>
</gene>
<evidence type="ECO:0000313" key="3">
    <source>
        <dbReference type="Proteomes" id="UP000076584"/>
    </source>
</evidence>
<dbReference type="AlphaFoldDB" id="A0A161WYT7"/>
<feature type="non-terminal residue" evidence="2">
    <location>
        <position position="1"/>
    </location>
</feature>
<keyword evidence="3" id="KW-1185">Reference proteome</keyword>
<evidence type="ECO:0000313" key="2">
    <source>
        <dbReference type="EMBL" id="KZL86426.1"/>
    </source>
</evidence>